<organism evidence="2 3">
    <name type="scientific">Flavihumibacter fluminis</name>
    <dbReference type="NCBI Taxonomy" id="2909236"/>
    <lineage>
        <taxon>Bacteria</taxon>
        <taxon>Pseudomonadati</taxon>
        <taxon>Bacteroidota</taxon>
        <taxon>Chitinophagia</taxon>
        <taxon>Chitinophagales</taxon>
        <taxon>Chitinophagaceae</taxon>
        <taxon>Flavihumibacter</taxon>
    </lineage>
</organism>
<keyword evidence="1" id="KW-0812">Transmembrane</keyword>
<dbReference type="EMBL" id="JAKEVY010000006">
    <property type="protein sequence ID" value="MCF1716808.1"/>
    <property type="molecule type" value="Genomic_DNA"/>
</dbReference>
<feature type="transmembrane region" description="Helical" evidence="1">
    <location>
        <begin position="125"/>
        <end position="142"/>
    </location>
</feature>
<feature type="transmembrane region" description="Helical" evidence="1">
    <location>
        <begin position="45"/>
        <end position="64"/>
    </location>
</feature>
<gene>
    <name evidence="2" type="ORF">L0U88_19355</name>
</gene>
<proteinExistence type="predicted"/>
<comment type="caution">
    <text evidence="2">The sequence shown here is derived from an EMBL/GenBank/DDBJ whole genome shotgun (WGS) entry which is preliminary data.</text>
</comment>
<keyword evidence="1" id="KW-1133">Transmembrane helix</keyword>
<feature type="transmembrane region" description="Helical" evidence="1">
    <location>
        <begin position="70"/>
        <end position="88"/>
    </location>
</feature>
<name>A0ABS9BNX4_9BACT</name>
<evidence type="ECO:0000256" key="1">
    <source>
        <dbReference type="SAM" id="Phobius"/>
    </source>
</evidence>
<evidence type="ECO:0000313" key="3">
    <source>
        <dbReference type="Proteomes" id="UP001200145"/>
    </source>
</evidence>
<evidence type="ECO:0000313" key="2">
    <source>
        <dbReference type="EMBL" id="MCF1716808.1"/>
    </source>
</evidence>
<sequence length="204" mass="24612">MNLDELQQAWGKEGSDSEPLNLVLEKLRKAHQPLDRIRINMKNELFYQSFAILIMGFWPIYFKFNQQFSIAYYSIYALLIMVSLYYFLRFYRFFKASHQYTGNSKDNLYELYYEIRLNMEAYKSFSFLLVPFAMIAALLIVFNRRLLKYPDKQLMEAGDWIVIPVVLVLMTVFIIWATNWWVEKYYGKHAKQIRKLLDELKEPE</sequence>
<reference evidence="2 3" key="1">
    <citation type="submission" date="2022-01" db="EMBL/GenBank/DDBJ databases">
        <title>Flavihumibacter sp. nov., isolated from sediment of a river.</title>
        <authorList>
            <person name="Liu H."/>
        </authorList>
    </citation>
    <scope>NUCLEOTIDE SEQUENCE [LARGE SCALE GENOMIC DNA]</scope>
    <source>
        <strain evidence="2 3">RY-1</strain>
    </source>
</reference>
<dbReference type="Proteomes" id="UP001200145">
    <property type="component" value="Unassembled WGS sequence"/>
</dbReference>
<accession>A0ABS9BNX4</accession>
<protein>
    <submittedName>
        <fullName evidence="2">Uncharacterized protein</fullName>
    </submittedName>
</protein>
<feature type="transmembrane region" description="Helical" evidence="1">
    <location>
        <begin position="162"/>
        <end position="182"/>
    </location>
</feature>
<keyword evidence="3" id="KW-1185">Reference proteome</keyword>
<dbReference type="RefSeq" id="WP_234868295.1">
    <property type="nucleotide sequence ID" value="NZ_JAKEVY010000006.1"/>
</dbReference>
<keyword evidence="1" id="KW-0472">Membrane</keyword>